<name>A0A8J5QLW6_9ASCO</name>
<accession>A0A8J5QLW6</accession>
<reference evidence="3 4" key="1">
    <citation type="journal article" date="2021" name="DNA Res.">
        <title>Genome analysis of Candida subhashii reveals its hybrid nature and dual mitochondrial genome conformations.</title>
        <authorList>
            <person name="Mixao V."/>
            <person name="Hegedusova E."/>
            <person name="Saus E."/>
            <person name="Pryszcz L.P."/>
            <person name="Cillingova A."/>
            <person name="Nosek J."/>
            <person name="Gabaldon T."/>
        </authorList>
    </citation>
    <scope>NUCLEOTIDE SEQUENCE [LARGE SCALE GENOMIC DNA]</scope>
    <source>
        <strain evidence="3 4">CBS 10753</strain>
    </source>
</reference>
<dbReference type="AlphaFoldDB" id="A0A8J5QLW6"/>
<dbReference type="OrthoDB" id="9972728at2759"/>
<feature type="compositionally biased region" description="Polar residues" evidence="1">
    <location>
        <begin position="31"/>
        <end position="47"/>
    </location>
</feature>
<protein>
    <recommendedName>
        <fullName evidence="2">Small ribosomal subunit protein uS7 domain-containing protein</fullName>
    </recommendedName>
</protein>
<evidence type="ECO:0000256" key="1">
    <source>
        <dbReference type="SAM" id="MobiDB-lite"/>
    </source>
</evidence>
<feature type="region of interest" description="Disordered" evidence="1">
    <location>
        <begin position="31"/>
        <end position="58"/>
    </location>
</feature>
<dbReference type="InterPro" id="IPR023798">
    <property type="entry name" value="Ribosomal_uS7_dom"/>
</dbReference>
<keyword evidence="4" id="KW-1185">Reference proteome</keyword>
<proteinExistence type="predicted"/>
<sequence length="285" mass="32122">MSLVRNVLRIGARSVPASSFCGIQHISSIRYNSNQSSPSTTTGNPEVTNEKTPESITQQVKKKARKRDEVGLTAQLFPMNKDTISEQDLDNWIAAVQSLKKGKPVETSEQVYIKELTKTERFVEEKYEPTAEQLEEAAAYDNKQVPLLSDPDVDNLVNLVMRHGQKGAARKIVARAFYIVQLKTREDPVKIWKETLDKLAPLVKTRSMATKVAKSRVVPIPLSERQRHRYAITWILDASANKKSPDMAVRLAEEIISAWNGKSSGYDKKAQMHKTATQQRSYIVL</sequence>
<comment type="caution">
    <text evidence="3">The sequence shown here is derived from an EMBL/GenBank/DDBJ whole genome shotgun (WGS) entry which is preliminary data.</text>
</comment>
<dbReference type="InterPro" id="IPR000235">
    <property type="entry name" value="Ribosomal_uS7"/>
</dbReference>
<dbReference type="GO" id="GO:0006412">
    <property type="term" value="P:translation"/>
    <property type="evidence" value="ECO:0007669"/>
    <property type="project" value="InterPro"/>
</dbReference>
<dbReference type="RefSeq" id="XP_049261158.1">
    <property type="nucleotide sequence ID" value="XM_049409684.1"/>
</dbReference>
<dbReference type="Pfam" id="PF00177">
    <property type="entry name" value="Ribosomal_S7"/>
    <property type="match status" value="1"/>
</dbReference>
<dbReference type="EMBL" id="JAGSYN010000272">
    <property type="protein sequence ID" value="KAG7660925.1"/>
    <property type="molecule type" value="Genomic_DNA"/>
</dbReference>
<dbReference type="InterPro" id="IPR047988">
    <property type="entry name" value="Ribosomal_uS7m_fungi"/>
</dbReference>
<dbReference type="GeneID" id="73472400"/>
<gene>
    <name evidence="3" type="ORF">J8A68_005600</name>
</gene>
<feature type="domain" description="Small ribosomal subunit protein uS7" evidence="2">
    <location>
        <begin position="138"/>
        <end position="280"/>
    </location>
</feature>
<evidence type="ECO:0000313" key="3">
    <source>
        <dbReference type="EMBL" id="KAG7660925.1"/>
    </source>
</evidence>
<dbReference type="Proteomes" id="UP000694255">
    <property type="component" value="Unassembled WGS sequence"/>
</dbReference>
<dbReference type="CDD" id="cd14868">
    <property type="entry name" value="uS7_Mitochondria_Fungi"/>
    <property type="match status" value="1"/>
</dbReference>
<dbReference type="PANTHER" id="PTHR11205">
    <property type="entry name" value="RIBOSOMAL PROTEIN S7"/>
    <property type="match status" value="1"/>
</dbReference>
<evidence type="ECO:0000313" key="4">
    <source>
        <dbReference type="Proteomes" id="UP000694255"/>
    </source>
</evidence>
<organism evidence="3 4">
    <name type="scientific">[Candida] subhashii</name>
    <dbReference type="NCBI Taxonomy" id="561895"/>
    <lineage>
        <taxon>Eukaryota</taxon>
        <taxon>Fungi</taxon>
        <taxon>Dikarya</taxon>
        <taxon>Ascomycota</taxon>
        <taxon>Saccharomycotina</taxon>
        <taxon>Pichiomycetes</taxon>
        <taxon>Debaryomycetaceae</taxon>
        <taxon>Spathaspora</taxon>
    </lineage>
</organism>
<evidence type="ECO:0000259" key="2">
    <source>
        <dbReference type="Pfam" id="PF00177"/>
    </source>
</evidence>